<name>A0A0P6XJX9_9CHLR</name>
<dbReference type="SUPFAM" id="SSF56235">
    <property type="entry name" value="N-terminal nucleophile aminohydrolases (Ntn hydrolases)"/>
    <property type="match status" value="1"/>
</dbReference>
<dbReference type="STRING" id="229920.ADM99_09560"/>
<dbReference type="InterPro" id="IPR047794">
    <property type="entry name" value="C45_proenzyme-like"/>
</dbReference>
<dbReference type="InterPro" id="IPR029055">
    <property type="entry name" value="Ntn_hydrolases_N"/>
</dbReference>
<dbReference type="PANTHER" id="PTHR34180:SF1">
    <property type="entry name" value="BETA-ALANYL-DOPAMINE_CARCININE HYDROLASE"/>
    <property type="match status" value="1"/>
</dbReference>
<accession>A0A0P6XJX9</accession>
<dbReference type="Pfam" id="PF03417">
    <property type="entry name" value="AAT"/>
    <property type="match status" value="1"/>
</dbReference>
<keyword evidence="3" id="KW-1185">Reference proteome</keyword>
<dbReference type="NCBIfam" id="NF040521">
    <property type="entry name" value="C45_proenzyme"/>
    <property type="match status" value="1"/>
</dbReference>
<feature type="domain" description="Peptidase C45 hydrolase" evidence="1">
    <location>
        <begin position="110"/>
        <end position="339"/>
    </location>
</feature>
<dbReference type="Proteomes" id="UP000050430">
    <property type="component" value="Unassembled WGS sequence"/>
</dbReference>
<reference evidence="2 3" key="1">
    <citation type="submission" date="2015-07" db="EMBL/GenBank/DDBJ databases">
        <title>Genome sequence of Leptolinea tardivitalis DSM 16556.</title>
        <authorList>
            <person name="Hemp J."/>
            <person name="Ward L.M."/>
            <person name="Pace L.A."/>
            <person name="Fischer W.W."/>
        </authorList>
    </citation>
    <scope>NUCLEOTIDE SEQUENCE [LARGE SCALE GENOMIC DNA]</scope>
    <source>
        <strain evidence="2 3">YMTK-2</strain>
    </source>
</reference>
<evidence type="ECO:0000259" key="1">
    <source>
        <dbReference type="Pfam" id="PF03417"/>
    </source>
</evidence>
<dbReference type="PANTHER" id="PTHR34180">
    <property type="entry name" value="PEPTIDASE C45"/>
    <property type="match status" value="1"/>
</dbReference>
<organism evidence="2 3">
    <name type="scientific">Leptolinea tardivitalis</name>
    <dbReference type="NCBI Taxonomy" id="229920"/>
    <lineage>
        <taxon>Bacteria</taxon>
        <taxon>Bacillati</taxon>
        <taxon>Chloroflexota</taxon>
        <taxon>Anaerolineae</taxon>
        <taxon>Anaerolineales</taxon>
        <taxon>Anaerolineaceae</taxon>
        <taxon>Leptolinea</taxon>
    </lineage>
</organism>
<dbReference type="EMBL" id="LGCK01000010">
    <property type="protein sequence ID" value="KPL71700.1"/>
    <property type="molecule type" value="Genomic_DNA"/>
</dbReference>
<protein>
    <recommendedName>
        <fullName evidence="1">Peptidase C45 hydrolase domain-containing protein</fullName>
    </recommendedName>
</protein>
<evidence type="ECO:0000313" key="2">
    <source>
        <dbReference type="EMBL" id="KPL71700.1"/>
    </source>
</evidence>
<dbReference type="Gene3D" id="3.60.60.10">
    <property type="entry name" value="Penicillin V Acylase, Chain A"/>
    <property type="match status" value="1"/>
</dbReference>
<dbReference type="RefSeq" id="WP_062420292.1">
    <property type="nucleotide sequence ID" value="NZ_BBYA01000001.1"/>
</dbReference>
<gene>
    <name evidence="2" type="ORF">ADM99_09560</name>
</gene>
<dbReference type="AlphaFoldDB" id="A0A0P6XJX9"/>
<dbReference type="InterPro" id="IPR005079">
    <property type="entry name" value="Peptidase_C45_hydrolase"/>
</dbReference>
<evidence type="ECO:0000313" key="3">
    <source>
        <dbReference type="Proteomes" id="UP000050430"/>
    </source>
</evidence>
<proteinExistence type="predicted"/>
<sequence length="375" mass="41456">MESVNNIHVKFHHVVLRGSAEMIGRQQGEMIRPVPGAVEYFGSGPVIPASAPVDKTIRLMETYCPGLVDELTGFSEAAGFPLEKLVYLSMTHIGGTYCSHFAVRPTVTTTGHTLIGRNYDFGHKVDDLKLTTVFPEGRYASMGFPTLFFGRNDGLNEKGLSITMSVGGMPVGIMPGQRPPLQEGLQFWALVRTLLDTCKNVEEAEACFTEFPCSGNPIIIAADSNGNISRMEALGPHKTIKRAESATPFMAATNHYQSVELAQLDSTCMANSDVRLQAIHRFVQENSGKMTPEKIKDFLGTPYPAGLCTHFYSEFFGTLHSCVFDLEDRSAEITFGSPAVNEWRRFDFKNPQPGEFDVVLPDEHSTREFWAAEKK</sequence>
<dbReference type="OrthoDB" id="8617387at2"/>
<comment type="caution">
    <text evidence="2">The sequence shown here is derived from an EMBL/GenBank/DDBJ whole genome shotgun (WGS) entry which is preliminary data.</text>
</comment>
<dbReference type="InterPro" id="IPR047801">
    <property type="entry name" value="Peptidase_C45"/>
</dbReference>